<dbReference type="Proteomes" id="UP000549913">
    <property type="component" value="Unassembled WGS sequence"/>
</dbReference>
<keyword evidence="2" id="KW-0472">Membrane</keyword>
<protein>
    <submittedName>
        <fullName evidence="3">Uncharacterized protein YacL</fullName>
    </submittedName>
</protein>
<comment type="caution">
    <text evidence="3">The sequence shown here is derived from an EMBL/GenBank/DDBJ whole genome shotgun (WGS) entry which is preliminary data.</text>
</comment>
<keyword evidence="2" id="KW-1133">Transmembrane helix</keyword>
<gene>
    <name evidence="3" type="ORF">BJ984_000324</name>
</gene>
<sequence>MSQQPDDSTASARPAPVGGAESSVKVRRAPRYYRFMLVGLVLGVVVALILTFAFPESEQFTQLQVFGFLAIFLAAVFVALGALVAILLDRGSSKRARTVAAEYEEHDAPEPGDDVEFVQVRDEGPRP</sequence>
<accession>A0A852SA55</accession>
<dbReference type="RefSeq" id="WP_179546544.1">
    <property type="nucleotide sequence ID" value="NZ_BSEW01000001.1"/>
</dbReference>
<proteinExistence type="predicted"/>
<reference evidence="3 4" key="1">
    <citation type="submission" date="2020-07" db="EMBL/GenBank/DDBJ databases">
        <title>Sequencing the genomes of 1000 actinobacteria strains.</title>
        <authorList>
            <person name="Klenk H.-P."/>
        </authorList>
    </citation>
    <scope>NUCLEOTIDE SEQUENCE [LARGE SCALE GENOMIC DNA]</scope>
    <source>
        <strain evidence="3 4">DSM 26474</strain>
    </source>
</reference>
<evidence type="ECO:0000313" key="3">
    <source>
        <dbReference type="EMBL" id="NYD69166.1"/>
    </source>
</evidence>
<organism evidence="3 4">
    <name type="scientific">Herbiconiux flava</name>
    <dbReference type="NCBI Taxonomy" id="881268"/>
    <lineage>
        <taxon>Bacteria</taxon>
        <taxon>Bacillati</taxon>
        <taxon>Actinomycetota</taxon>
        <taxon>Actinomycetes</taxon>
        <taxon>Micrococcales</taxon>
        <taxon>Microbacteriaceae</taxon>
        <taxon>Herbiconiux</taxon>
    </lineage>
</organism>
<feature type="transmembrane region" description="Helical" evidence="2">
    <location>
        <begin position="32"/>
        <end position="54"/>
    </location>
</feature>
<keyword evidence="2" id="KW-0812">Transmembrane</keyword>
<feature type="compositionally biased region" description="Acidic residues" evidence="1">
    <location>
        <begin position="102"/>
        <end position="116"/>
    </location>
</feature>
<evidence type="ECO:0000313" key="4">
    <source>
        <dbReference type="Proteomes" id="UP000549913"/>
    </source>
</evidence>
<name>A0A852SA55_9MICO</name>
<evidence type="ECO:0000256" key="2">
    <source>
        <dbReference type="SAM" id="Phobius"/>
    </source>
</evidence>
<dbReference type="AlphaFoldDB" id="A0A852SA55"/>
<feature type="transmembrane region" description="Helical" evidence="2">
    <location>
        <begin position="66"/>
        <end position="88"/>
    </location>
</feature>
<keyword evidence="4" id="KW-1185">Reference proteome</keyword>
<evidence type="ECO:0000256" key="1">
    <source>
        <dbReference type="SAM" id="MobiDB-lite"/>
    </source>
</evidence>
<dbReference type="EMBL" id="JACCBM010000001">
    <property type="protein sequence ID" value="NYD69166.1"/>
    <property type="molecule type" value="Genomic_DNA"/>
</dbReference>
<feature type="region of interest" description="Disordered" evidence="1">
    <location>
        <begin position="102"/>
        <end position="127"/>
    </location>
</feature>